<keyword evidence="2" id="KW-1133">Transmembrane helix</keyword>
<accession>A0ABN3QVR0</accession>
<sequence>MPDAADSTVATNARPNTSSPSQPSPAPSSATADSPNETSSKAPSEDGETPSAAETAKILFKKNKKVIIGAVAVIATGLFIHLTKGQHGTEGIETYAPFSDPVSGDQKCVRCGKAFDVEDARDEYNSEFGGDLDYDENYAGEVCADCAIPDSDGLINQGRAIFMMNGDEDYDDDFVRMYL</sequence>
<feature type="transmembrane region" description="Helical" evidence="2">
    <location>
        <begin position="66"/>
        <end position="83"/>
    </location>
</feature>
<dbReference type="Proteomes" id="UP001500151">
    <property type="component" value="Unassembled WGS sequence"/>
</dbReference>
<organism evidence="3 4">
    <name type="scientific">Streptomyces vastus</name>
    <dbReference type="NCBI Taxonomy" id="285451"/>
    <lineage>
        <taxon>Bacteria</taxon>
        <taxon>Bacillati</taxon>
        <taxon>Actinomycetota</taxon>
        <taxon>Actinomycetes</taxon>
        <taxon>Kitasatosporales</taxon>
        <taxon>Streptomycetaceae</taxon>
        <taxon>Streptomyces</taxon>
    </lineage>
</organism>
<keyword evidence="2" id="KW-0812">Transmembrane</keyword>
<gene>
    <name evidence="3" type="ORF">GCM10010307_33310</name>
</gene>
<protein>
    <submittedName>
        <fullName evidence="3">Uncharacterized protein</fullName>
    </submittedName>
</protein>
<evidence type="ECO:0000256" key="1">
    <source>
        <dbReference type="SAM" id="MobiDB-lite"/>
    </source>
</evidence>
<feature type="region of interest" description="Disordered" evidence="1">
    <location>
        <begin position="1"/>
        <end position="51"/>
    </location>
</feature>
<reference evidence="3 4" key="1">
    <citation type="journal article" date="2019" name="Int. J. Syst. Evol. Microbiol.">
        <title>The Global Catalogue of Microorganisms (GCM) 10K type strain sequencing project: providing services to taxonomists for standard genome sequencing and annotation.</title>
        <authorList>
            <consortium name="The Broad Institute Genomics Platform"/>
            <consortium name="The Broad Institute Genome Sequencing Center for Infectious Disease"/>
            <person name="Wu L."/>
            <person name="Ma J."/>
        </authorList>
    </citation>
    <scope>NUCLEOTIDE SEQUENCE [LARGE SCALE GENOMIC DNA]</scope>
    <source>
        <strain evidence="3 4">JCM 4524</strain>
    </source>
</reference>
<evidence type="ECO:0000313" key="3">
    <source>
        <dbReference type="EMBL" id="GAA2636435.1"/>
    </source>
</evidence>
<evidence type="ECO:0000256" key="2">
    <source>
        <dbReference type="SAM" id="Phobius"/>
    </source>
</evidence>
<keyword evidence="2" id="KW-0472">Membrane</keyword>
<keyword evidence="4" id="KW-1185">Reference proteome</keyword>
<comment type="caution">
    <text evidence="3">The sequence shown here is derived from an EMBL/GenBank/DDBJ whole genome shotgun (WGS) entry which is preliminary data.</text>
</comment>
<dbReference type="EMBL" id="BAAASJ010000033">
    <property type="protein sequence ID" value="GAA2636435.1"/>
    <property type="molecule type" value="Genomic_DNA"/>
</dbReference>
<evidence type="ECO:0000313" key="4">
    <source>
        <dbReference type="Proteomes" id="UP001500151"/>
    </source>
</evidence>
<feature type="compositionally biased region" description="Low complexity" evidence="1">
    <location>
        <begin position="15"/>
        <end position="36"/>
    </location>
</feature>
<name>A0ABN3QVR0_9ACTN</name>
<proteinExistence type="predicted"/>